<evidence type="ECO:0000313" key="2">
    <source>
        <dbReference type="Proteomes" id="UP000078555"/>
    </source>
</evidence>
<dbReference type="AlphaFoldDB" id="A0A1A9ABV5"/>
<name>A0A1A9ABV5_PLAOA</name>
<protein>
    <submittedName>
        <fullName evidence="1">Uncharacterized protein</fullName>
    </submittedName>
</protein>
<evidence type="ECO:0000313" key="1">
    <source>
        <dbReference type="EMBL" id="SBT53618.1"/>
    </source>
</evidence>
<keyword evidence="2" id="KW-1185">Reference proteome</keyword>
<proteinExistence type="predicted"/>
<gene>
    <name evidence="1" type="ORF">POVWA1_064770</name>
</gene>
<dbReference type="EMBL" id="FLRD01000402">
    <property type="protein sequence ID" value="SBT53618.1"/>
    <property type="molecule type" value="Genomic_DNA"/>
</dbReference>
<reference evidence="2" key="1">
    <citation type="submission" date="2016-05" db="EMBL/GenBank/DDBJ databases">
        <authorList>
            <person name="Naeem Raeece"/>
        </authorList>
    </citation>
    <scope>NUCLEOTIDE SEQUENCE [LARGE SCALE GENOMIC DNA]</scope>
</reference>
<organism evidence="1 2">
    <name type="scientific">Plasmodium ovale wallikeri</name>
    <dbReference type="NCBI Taxonomy" id="864142"/>
    <lineage>
        <taxon>Eukaryota</taxon>
        <taxon>Sar</taxon>
        <taxon>Alveolata</taxon>
        <taxon>Apicomplexa</taxon>
        <taxon>Aconoidasida</taxon>
        <taxon>Haemosporida</taxon>
        <taxon>Plasmodiidae</taxon>
        <taxon>Plasmodium</taxon>
        <taxon>Plasmodium (Plasmodium)</taxon>
    </lineage>
</organism>
<accession>A0A1A9ABV5</accession>
<sequence>MYSQKVRAMLACARFSNTLSENFSLCYRIVCEYMYAGNPKAHPSDRLHPPFLLGVHGPLSVILRTARGIVGILLLEVVL</sequence>
<dbReference type="Proteomes" id="UP000078555">
    <property type="component" value="Unassembled WGS sequence"/>
</dbReference>